<reference evidence="8" key="1">
    <citation type="submission" date="2021-01" db="EMBL/GenBank/DDBJ databases">
        <authorList>
            <person name="Corre E."/>
            <person name="Pelletier E."/>
            <person name="Niang G."/>
            <person name="Scheremetjew M."/>
            <person name="Finn R."/>
            <person name="Kale V."/>
            <person name="Holt S."/>
            <person name="Cochrane G."/>
            <person name="Meng A."/>
            <person name="Brown T."/>
            <person name="Cohen L."/>
        </authorList>
    </citation>
    <scope>NUCLEOTIDE SEQUENCE</scope>
    <source>
        <strain evidence="8">CCMP 2712</strain>
    </source>
</reference>
<organism evidence="8">
    <name type="scientific">Guillardia theta</name>
    <name type="common">Cryptophyte</name>
    <name type="synonym">Cryptomonas phi</name>
    <dbReference type="NCBI Taxonomy" id="55529"/>
    <lineage>
        <taxon>Eukaryota</taxon>
        <taxon>Cryptophyceae</taxon>
        <taxon>Pyrenomonadales</taxon>
        <taxon>Geminigeraceae</taxon>
        <taxon>Guillardia</taxon>
    </lineage>
</organism>
<dbReference type="EMBL" id="HBKN01030415">
    <property type="protein sequence ID" value="CAE2314977.1"/>
    <property type="molecule type" value="Transcribed_RNA"/>
</dbReference>
<dbReference type="InterPro" id="IPR011992">
    <property type="entry name" value="EF-hand-dom_pair"/>
</dbReference>
<sequence>MAGERGKKDLRNMEESIDIVPMLLEEAQRGEYTSAQDEKVLQRIFERIDFKRDNKIDKEELEHCLRTLGYDPVKVNQYGISEVEQMIWEVDEDSDGCVSLDEFHTMFVRNRNDRTGREPKKLYNVCQFMTLDRDGDGSISTEECMEMIIHRFGRQKLEEVFHNGMHDREITLSDFLLQVNRNYSMPDKGRKKSARMKANSLARMPSISKR</sequence>
<dbReference type="Pfam" id="PF13499">
    <property type="entry name" value="EF-hand_7"/>
    <property type="match status" value="1"/>
</dbReference>
<feature type="region of interest" description="Disordered" evidence="4">
    <location>
        <begin position="186"/>
        <end position="210"/>
    </location>
</feature>
<protein>
    <recommendedName>
        <fullName evidence="5">EF-hand domain-containing protein</fullName>
    </recommendedName>
</protein>
<dbReference type="EMBL" id="HBKN01030429">
    <property type="protein sequence ID" value="CAE2314994.1"/>
    <property type="molecule type" value="Transcribed_RNA"/>
</dbReference>
<keyword evidence="1" id="KW-0479">Metal-binding</keyword>
<evidence type="ECO:0000256" key="3">
    <source>
        <dbReference type="ARBA" id="ARBA00022837"/>
    </source>
</evidence>
<evidence type="ECO:0000256" key="4">
    <source>
        <dbReference type="SAM" id="MobiDB-lite"/>
    </source>
</evidence>
<dbReference type="SMART" id="SM00054">
    <property type="entry name" value="EFh"/>
    <property type="match status" value="3"/>
</dbReference>
<dbReference type="InterPro" id="IPR002048">
    <property type="entry name" value="EF_hand_dom"/>
</dbReference>
<dbReference type="PROSITE" id="PS00018">
    <property type="entry name" value="EF_HAND_1"/>
    <property type="match status" value="1"/>
</dbReference>
<evidence type="ECO:0000313" key="8">
    <source>
        <dbReference type="EMBL" id="CAE2314994.1"/>
    </source>
</evidence>
<gene>
    <name evidence="6" type="ORF">GTHE00462_LOCUS23636</name>
    <name evidence="7" type="ORF">GTHE00462_LOCUS23639</name>
    <name evidence="8" type="ORF">GTHE00462_LOCUS23652</name>
</gene>
<evidence type="ECO:0000313" key="6">
    <source>
        <dbReference type="EMBL" id="CAE2314969.1"/>
    </source>
</evidence>
<evidence type="ECO:0000256" key="2">
    <source>
        <dbReference type="ARBA" id="ARBA00022737"/>
    </source>
</evidence>
<dbReference type="InterPro" id="IPR039647">
    <property type="entry name" value="EF_hand_pair_protein_CML-like"/>
</dbReference>
<dbReference type="Gene3D" id="1.10.238.10">
    <property type="entry name" value="EF-hand"/>
    <property type="match status" value="1"/>
</dbReference>
<feature type="domain" description="EF-hand" evidence="5">
    <location>
        <begin position="78"/>
        <end position="113"/>
    </location>
</feature>
<evidence type="ECO:0000256" key="1">
    <source>
        <dbReference type="ARBA" id="ARBA00022723"/>
    </source>
</evidence>
<dbReference type="AlphaFoldDB" id="A0A6U6BHS4"/>
<dbReference type="GO" id="GO:0005509">
    <property type="term" value="F:calcium ion binding"/>
    <property type="evidence" value="ECO:0007669"/>
    <property type="project" value="InterPro"/>
</dbReference>
<dbReference type="CDD" id="cd00051">
    <property type="entry name" value="EFh"/>
    <property type="match status" value="1"/>
</dbReference>
<feature type="domain" description="EF-hand" evidence="5">
    <location>
        <begin position="36"/>
        <end position="71"/>
    </location>
</feature>
<accession>A0A6U6BHS4</accession>
<evidence type="ECO:0000259" key="5">
    <source>
        <dbReference type="PROSITE" id="PS50222"/>
    </source>
</evidence>
<dbReference type="InterPro" id="IPR018247">
    <property type="entry name" value="EF_Hand_1_Ca_BS"/>
</dbReference>
<name>A0A6U6BHS4_GUITH</name>
<dbReference type="PANTHER" id="PTHR10891">
    <property type="entry name" value="EF-HAND CALCIUM-BINDING DOMAIN CONTAINING PROTEIN"/>
    <property type="match status" value="1"/>
</dbReference>
<feature type="domain" description="EF-hand" evidence="5">
    <location>
        <begin position="128"/>
        <end position="154"/>
    </location>
</feature>
<evidence type="ECO:0000313" key="7">
    <source>
        <dbReference type="EMBL" id="CAE2314977.1"/>
    </source>
</evidence>
<dbReference type="EMBL" id="HBKN01030412">
    <property type="protein sequence ID" value="CAE2314969.1"/>
    <property type="molecule type" value="Transcribed_RNA"/>
</dbReference>
<dbReference type="Pfam" id="PF13202">
    <property type="entry name" value="EF-hand_5"/>
    <property type="match status" value="1"/>
</dbReference>
<proteinExistence type="predicted"/>
<keyword evidence="2" id="KW-0677">Repeat</keyword>
<keyword evidence="3" id="KW-0106">Calcium</keyword>
<dbReference type="PROSITE" id="PS50222">
    <property type="entry name" value="EF_HAND_2"/>
    <property type="match status" value="3"/>
</dbReference>
<dbReference type="SUPFAM" id="SSF47473">
    <property type="entry name" value="EF-hand"/>
    <property type="match status" value="1"/>
</dbReference>